<dbReference type="Pfam" id="PF01243">
    <property type="entry name" value="PNPOx_N"/>
    <property type="match status" value="1"/>
</dbReference>
<dbReference type="PANTHER" id="PTHR42815">
    <property type="entry name" value="FAD-BINDING, PUTATIVE (AFU_ORTHOLOGUE AFUA_6G07600)-RELATED"/>
    <property type="match status" value="1"/>
</dbReference>
<accession>A0A1W6WX74</accession>
<name>A0A1W6WX74_BACTU</name>
<keyword evidence="2" id="KW-0614">Plasmid</keyword>
<feature type="domain" description="Pyridoxamine 5'-phosphate oxidase N-terminal" evidence="1">
    <location>
        <begin position="169"/>
        <end position="261"/>
    </location>
</feature>
<dbReference type="AlphaFoldDB" id="A0A1W6WX74"/>
<dbReference type="SUPFAM" id="SSF50475">
    <property type="entry name" value="FMN-binding split barrel"/>
    <property type="match status" value="1"/>
</dbReference>
<organism evidence="2 3">
    <name type="scientific">Bacillus thuringiensis</name>
    <dbReference type="NCBI Taxonomy" id="1428"/>
    <lineage>
        <taxon>Bacteria</taxon>
        <taxon>Bacillati</taxon>
        <taxon>Bacillota</taxon>
        <taxon>Bacilli</taxon>
        <taxon>Bacillales</taxon>
        <taxon>Bacillaceae</taxon>
        <taxon>Bacillus</taxon>
        <taxon>Bacillus cereus group</taxon>
    </lineage>
</organism>
<protein>
    <submittedName>
        <fullName evidence="2">FAD-binding oxidoreductase</fullName>
    </submittedName>
</protein>
<proteinExistence type="predicted"/>
<keyword evidence="3" id="KW-1185">Reference proteome</keyword>
<evidence type="ECO:0000313" key="2">
    <source>
        <dbReference type="EMBL" id="ARP61202.1"/>
    </source>
</evidence>
<evidence type="ECO:0000313" key="3">
    <source>
        <dbReference type="Proteomes" id="UP000194143"/>
    </source>
</evidence>
<gene>
    <name evidence="2" type="ORF">CAB88_29675</name>
</gene>
<dbReference type="PANTHER" id="PTHR42815:SF2">
    <property type="entry name" value="FAD-BINDING, PUTATIVE (AFU_ORTHOLOGUE AFUA_6G07600)-RELATED"/>
    <property type="match status" value="1"/>
</dbReference>
<reference evidence="2 3" key="1">
    <citation type="submission" date="2017-04" db="EMBL/GenBank/DDBJ databases">
        <title>Complete Genome Sequence of Bacillus thuringiensis type Strain ATCC 10792.</title>
        <authorList>
            <person name="Oh D.-H."/>
            <person name="Park B.-J."/>
            <person name="Shuai W."/>
            <person name="Chelliah R."/>
        </authorList>
    </citation>
    <scope>NUCLEOTIDE SEQUENCE [LARGE SCALE GENOMIC DNA]</scope>
    <source>
        <strain evidence="2 3">ATCC 10792</strain>
        <plasmid evidence="2 3">poh1</plasmid>
    </source>
</reference>
<dbReference type="Proteomes" id="UP000194143">
    <property type="component" value="Plasmid poh1"/>
</dbReference>
<dbReference type="EMBL" id="CP021062">
    <property type="protein sequence ID" value="ARP61202.1"/>
    <property type="molecule type" value="Genomic_DNA"/>
</dbReference>
<evidence type="ECO:0000259" key="1">
    <source>
        <dbReference type="Pfam" id="PF01243"/>
    </source>
</evidence>
<geneLocation type="plasmid" evidence="2 3">
    <name>poh1</name>
</geneLocation>
<dbReference type="Gene3D" id="2.30.110.10">
    <property type="entry name" value="Electron Transport, Fmn-binding Protein, Chain A"/>
    <property type="match status" value="2"/>
</dbReference>
<sequence length="305" mass="34120">MYMDVFHSGERAVHNRLGVQKIANTASTMIQPIMTKKFMAFLNGQNSFMISSMDEKGRVWSSFLAGKEGIIQAVDCDVIKINVGINEGDPLFTNILHNKEVGIIVIDFASRIRIRINGSVVNKFSDGSFGVKTEQVFGNCPKYIQARNFTYNETVVGGTKRFNKQYALNEKQQELISQADTFIIASSSSDGKMDISHRGGMPGFIHIISEQKIVFPDYSGNMLFNTLGNIIENPNVGLLFFDFSTGDTLQLTGKASIIWDIDESIISQFPGAQRLIQFQLVEAIQTMNCNTNQWEFVTYSSFNPK</sequence>
<dbReference type="InterPro" id="IPR011576">
    <property type="entry name" value="Pyridox_Oxase_N"/>
</dbReference>
<dbReference type="InterPro" id="IPR012349">
    <property type="entry name" value="Split_barrel_FMN-bd"/>
</dbReference>